<gene>
    <name evidence="2" type="ORF">LCGC14_1902190</name>
</gene>
<proteinExistence type="predicted"/>
<dbReference type="AlphaFoldDB" id="A0A0F9IA39"/>
<sequence length="132" mass="15097">MKIAKLLPIVMTLIGCGQAYTPLVYVTPLNPPCPTWREAVDPNCECSAFVQNQPSDNSYWTAKYWDFPSRPLGVKQKPNLTFAEIARSIELQHGKQYVWWYKDLVKAKEEGGNENNETARPTNSSRGDRTYR</sequence>
<dbReference type="EMBL" id="LAZR01019945">
    <property type="protein sequence ID" value="KKL90685.1"/>
    <property type="molecule type" value="Genomic_DNA"/>
</dbReference>
<organism evidence="2">
    <name type="scientific">marine sediment metagenome</name>
    <dbReference type="NCBI Taxonomy" id="412755"/>
    <lineage>
        <taxon>unclassified sequences</taxon>
        <taxon>metagenomes</taxon>
        <taxon>ecological metagenomes</taxon>
    </lineage>
</organism>
<protein>
    <recommendedName>
        <fullName evidence="3">Lipoprotein</fullName>
    </recommendedName>
</protein>
<evidence type="ECO:0008006" key="3">
    <source>
        <dbReference type="Google" id="ProtNLM"/>
    </source>
</evidence>
<dbReference type="PROSITE" id="PS51257">
    <property type="entry name" value="PROKAR_LIPOPROTEIN"/>
    <property type="match status" value="1"/>
</dbReference>
<comment type="caution">
    <text evidence="2">The sequence shown here is derived from an EMBL/GenBank/DDBJ whole genome shotgun (WGS) entry which is preliminary data.</text>
</comment>
<feature type="region of interest" description="Disordered" evidence="1">
    <location>
        <begin position="110"/>
        <end position="132"/>
    </location>
</feature>
<reference evidence="2" key="1">
    <citation type="journal article" date="2015" name="Nature">
        <title>Complex archaea that bridge the gap between prokaryotes and eukaryotes.</title>
        <authorList>
            <person name="Spang A."/>
            <person name="Saw J.H."/>
            <person name="Jorgensen S.L."/>
            <person name="Zaremba-Niedzwiedzka K."/>
            <person name="Martijn J."/>
            <person name="Lind A.E."/>
            <person name="van Eijk R."/>
            <person name="Schleper C."/>
            <person name="Guy L."/>
            <person name="Ettema T.J."/>
        </authorList>
    </citation>
    <scope>NUCLEOTIDE SEQUENCE</scope>
</reference>
<evidence type="ECO:0000256" key="1">
    <source>
        <dbReference type="SAM" id="MobiDB-lite"/>
    </source>
</evidence>
<name>A0A0F9IA39_9ZZZZ</name>
<evidence type="ECO:0000313" key="2">
    <source>
        <dbReference type="EMBL" id="KKL90685.1"/>
    </source>
</evidence>
<accession>A0A0F9IA39</accession>